<accession>A0A0V0H3N1</accession>
<organism evidence="1">
    <name type="scientific">Solanum chacoense</name>
    <name type="common">Chaco potato</name>
    <dbReference type="NCBI Taxonomy" id="4108"/>
    <lineage>
        <taxon>Eukaryota</taxon>
        <taxon>Viridiplantae</taxon>
        <taxon>Streptophyta</taxon>
        <taxon>Embryophyta</taxon>
        <taxon>Tracheophyta</taxon>
        <taxon>Spermatophyta</taxon>
        <taxon>Magnoliopsida</taxon>
        <taxon>eudicotyledons</taxon>
        <taxon>Gunneridae</taxon>
        <taxon>Pentapetalae</taxon>
        <taxon>asterids</taxon>
        <taxon>lamiids</taxon>
        <taxon>Solanales</taxon>
        <taxon>Solanaceae</taxon>
        <taxon>Solanoideae</taxon>
        <taxon>Solaneae</taxon>
        <taxon>Solanum</taxon>
    </lineage>
</organism>
<reference evidence="1" key="1">
    <citation type="submission" date="2015-12" db="EMBL/GenBank/DDBJ databases">
        <title>Gene expression during late stages of embryo sac development: a critical building block for successful pollen-pistil interactions.</title>
        <authorList>
            <person name="Liu Y."/>
            <person name="Joly V."/>
            <person name="Sabar M."/>
            <person name="Matton D.P."/>
        </authorList>
    </citation>
    <scope>NUCLEOTIDE SEQUENCE</scope>
</reference>
<evidence type="ECO:0000313" key="1">
    <source>
        <dbReference type="EMBL" id="JAP14585.1"/>
    </source>
</evidence>
<dbReference type="AlphaFoldDB" id="A0A0V0H3N1"/>
<proteinExistence type="predicted"/>
<protein>
    <submittedName>
        <fullName evidence="1">Putative ovule protein</fullName>
    </submittedName>
</protein>
<dbReference type="EMBL" id="GEDG01026364">
    <property type="protein sequence ID" value="JAP14585.1"/>
    <property type="molecule type" value="Transcribed_RNA"/>
</dbReference>
<name>A0A0V0H3N1_SOLCH</name>
<sequence>MFIISLDFICFSLCAFFSLKPALYLRLKPPTDLRASLRLSLLITLAPPTMKKLVQFIATTIFC</sequence>